<keyword evidence="1 4" id="KW-0808">Transferase</keyword>
<evidence type="ECO:0000256" key="2">
    <source>
        <dbReference type="ARBA" id="ARBA00023315"/>
    </source>
</evidence>
<accession>A0A432W808</accession>
<protein>
    <submittedName>
        <fullName evidence="4">Ribosomal-protein-alanine N-acetyltransferase</fullName>
    </submittedName>
</protein>
<feature type="domain" description="N-acetyltransferase" evidence="3">
    <location>
        <begin position="3"/>
        <end position="151"/>
    </location>
</feature>
<dbReference type="InterPro" id="IPR016181">
    <property type="entry name" value="Acyl_CoA_acyltransferase"/>
</dbReference>
<dbReference type="PANTHER" id="PTHR43420">
    <property type="entry name" value="ACETYLTRANSFERASE"/>
    <property type="match status" value="1"/>
</dbReference>
<reference evidence="4 5" key="1">
    <citation type="journal article" date="2011" name="Front. Microbiol.">
        <title>Genomic signatures of strain selection and enhancement in Bacillus atrophaeus var. globigii, a historical biowarfare simulant.</title>
        <authorList>
            <person name="Gibbons H.S."/>
            <person name="Broomall S.M."/>
            <person name="McNew L.A."/>
            <person name="Daligault H."/>
            <person name="Chapman C."/>
            <person name="Bruce D."/>
            <person name="Karavis M."/>
            <person name="Krepps M."/>
            <person name="McGregor P.A."/>
            <person name="Hong C."/>
            <person name="Park K.H."/>
            <person name="Akmal A."/>
            <person name="Feldman A."/>
            <person name="Lin J.S."/>
            <person name="Chang W.E."/>
            <person name="Higgs B.W."/>
            <person name="Demirev P."/>
            <person name="Lindquist J."/>
            <person name="Liem A."/>
            <person name="Fochler E."/>
            <person name="Read T.D."/>
            <person name="Tapia R."/>
            <person name="Johnson S."/>
            <person name="Bishop-Lilly K.A."/>
            <person name="Detter C."/>
            <person name="Han C."/>
            <person name="Sozhamannan S."/>
            <person name="Rosenzweig C.N."/>
            <person name="Skowronski E.W."/>
        </authorList>
    </citation>
    <scope>NUCLEOTIDE SEQUENCE [LARGE SCALE GENOMIC DNA]</scope>
    <source>
        <strain evidence="4 5">MLST1</strain>
    </source>
</reference>
<dbReference type="PROSITE" id="PS51186">
    <property type="entry name" value="GNAT"/>
    <property type="match status" value="1"/>
</dbReference>
<keyword evidence="2" id="KW-0012">Acyltransferase</keyword>
<dbReference type="Proteomes" id="UP000288293">
    <property type="component" value="Unassembled WGS sequence"/>
</dbReference>
<evidence type="ECO:0000256" key="1">
    <source>
        <dbReference type="ARBA" id="ARBA00022679"/>
    </source>
</evidence>
<name>A0A432W808_9GAMM</name>
<proteinExistence type="predicted"/>
<dbReference type="RefSeq" id="WP_126803054.1">
    <property type="nucleotide sequence ID" value="NZ_PIPL01000001.1"/>
</dbReference>
<evidence type="ECO:0000313" key="5">
    <source>
        <dbReference type="Proteomes" id="UP000288293"/>
    </source>
</evidence>
<dbReference type="SUPFAM" id="SSF55729">
    <property type="entry name" value="Acyl-CoA N-acyltransferases (Nat)"/>
    <property type="match status" value="1"/>
</dbReference>
<dbReference type="InterPro" id="IPR000182">
    <property type="entry name" value="GNAT_dom"/>
</dbReference>
<keyword evidence="5" id="KW-1185">Reference proteome</keyword>
<dbReference type="EMBL" id="PIPL01000001">
    <property type="protein sequence ID" value="RUO26240.1"/>
    <property type="molecule type" value="Genomic_DNA"/>
</dbReference>
<dbReference type="OrthoDB" id="9796919at2"/>
<sequence length="151" mass="16422">MAVLIAPFCIDDPVFYQIECAAHGAPWSNPAFLSCSGRGYRLRGLWLDGVAQGFSICREVAGELTLMNVAVHPSQQGKGLGALLLRDIIDYVSDEKAEIKASVFLEVREGNAAAIALYRKAGFRDIGRRPAYYPPIPPANLKETAVVMRLG</sequence>
<dbReference type="Pfam" id="PF00583">
    <property type="entry name" value="Acetyltransf_1"/>
    <property type="match status" value="1"/>
</dbReference>
<comment type="caution">
    <text evidence="4">The sequence shown here is derived from an EMBL/GenBank/DDBJ whole genome shotgun (WGS) entry which is preliminary data.</text>
</comment>
<dbReference type="InterPro" id="IPR050680">
    <property type="entry name" value="YpeA/RimI_acetyltransf"/>
</dbReference>
<evidence type="ECO:0000313" key="4">
    <source>
        <dbReference type="EMBL" id="RUO26240.1"/>
    </source>
</evidence>
<dbReference type="PANTHER" id="PTHR43420:SF12">
    <property type="entry name" value="N-ACETYLTRANSFERASE DOMAIN-CONTAINING PROTEIN"/>
    <property type="match status" value="1"/>
</dbReference>
<evidence type="ECO:0000259" key="3">
    <source>
        <dbReference type="PROSITE" id="PS51186"/>
    </source>
</evidence>
<dbReference type="Gene3D" id="3.40.630.30">
    <property type="match status" value="1"/>
</dbReference>
<dbReference type="GO" id="GO:0016747">
    <property type="term" value="F:acyltransferase activity, transferring groups other than amino-acyl groups"/>
    <property type="evidence" value="ECO:0007669"/>
    <property type="project" value="InterPro"/>
</dbReference>
<dbReference type="AlphaFoldDB" id="A0A432W808"/>
<organism evidence="4 5">
    <name type="scientific">Aliidiomarina minuta</name>
    <dbReference type="NCBI Taxonomy" id="880057"/>
    <lineage>
        <taxon>Bacteria</taxon>
        <taxon>Pseudomonadati</taxon>
        <taxon>Pseudomonadota</taxon>
        <taxon>Gammaproteobacteria</taxon>
        <taxon>Alteromonadales</taxon>
        <taxon>Idiomarinaceae</taxon>
        <taxon>Aliidiomarina</taxon>
    </lineage>
</organism>
<gene>
    <name evidence="4" type="ORF">CWE09_05860</name>
</gene>
<dbReference type="CDD" id="cd04301">
    <property type="entry name" value="NAT_SF"/>
    <property type="match status" value="1"/>
</dbReference>